<dbReference type="InterPro" id="IPR021109">
    <property type="entry name" value="Peptidase_aspartic_dom_sf"/>
</dbReference>
<dbReference type="Gene3D" id="3.10.20.90">
    <property type="entry name" value="Phosphatidylinositol 3-kinase Catalytic Subunit, Chain A, domain 1"/>
    <property type="match status" value="1"/>
</dbReference>
<dbReference type="GO" id="GO:0004190">
    <property type="term" value="F:aspartic-type endopeptidase activity"/>
    <property type="evidence" value="ECO:0007669"/>
    <property type="project" value="UniProtKB-KW"/>
</dbReference>
<dbReference type="STRING" id="48709.A0A1D2ME29"/>
<evidence type="ECO:0000313" key="7">
    <source>
        <dbReference type="EMBL" id="ODM91260.1"/>
    </source>
</evidence>
<dbReference type="InterPro" id="IPR000626">
    <property type="entry name" value="Ubiquitin-like_dom"/>
</dbReference>
<feature type="compositionally biased region" description="Basic and acidic residues" evidence="5">
    <location>
        <begin position="173"/>
        <end position="185"/>
    </location>
</feature>
<proteinExistence type="inferred from homology"/>
<evidence type="ECO:0000256" key="4">
    <source>
        <dbReference type="ARBA" id="ARBA00022801"/>
    </source>
</evidence>
<evidence type="ECO:0000256" key="3">
    <source>
        <dbReference type="ARBA" id="ARBA00022750"/>
    </source>
</evidence>
<gene>
    <name evidence="7" type="ORF">Ocin01_15421</name>
</gene>
<organism evidence="7 8">
    <name type="scientific">Orchesella cincta</name>
    <name type="common">Springtail</name>
    <name type="synonym">Podura cincta</name>
    <dbReference type="NCBI Taxonomy" id="48709"/>
    <lineage>
        <taxon>Eukaryota</taxon>
        <taxon>Metazoa</taxon>
        <taxon>Ecdysozoa</taxon>
        <taxon>Arthropoda</taxon>
        <taxon>Hexapoda</taxon>
        <taxon>Collembola</taxon>
        <taxon>Entomobryomorpha</taxon>
        <taxon>Entomobryoidea</taxon>
        <taxon>Orchesellidae</taxon>
        <taxon>Orchesellinae</taxon>
        <taxon>Orchesella</taxon>
    </lineage>
</organism>
<evidence type="ECO:0000256" key="2">
    <source>
        <dbReference type="ARBA" id="ARBA00022670"/>
    </source>
</evidence>
<feature type="compositionally biased region" description="Basic and acidic residues" evidence="5">
    <location>
        <begin position="374"/>
        <end position="404"/>
    </location>
</feature>
<keyword evidence="8" id="KW-1185">Reference proteome</keyword>
<dbReference type="InterPro" id="IPR029071">
    <property type="entry name" value="Ubiquitin-like_domsf"/>
</dbReference>
<dbReference type="InterPro" id="IPR033882">
    <property type="entry name" value="DDI1_N"/>
</dbReference>
<keyword evidence="2" id="KW-0645">Protease</keyword>
<sequence>MKVTVTTMSDVTFTVDVSEDLTLENFKAICEVESGTPASQILVFSDGRPLTDEKKSLNQLEITDGAGIILQHYQGAASAGFGFNVPARATCQLDLEGIELSISSSESSTGSYNETEDDEPIWSGLLKNMRERLLNDDKELALLKQTNPKLAEAILAVDCDTFSQLMEEIETVGNEKEESEERLSNEDELDPEVQKRIEENIRQENVDANLDVAMEFHPESFGSVVMLYIDCKVNGHPVKAFIDSGSQVTVMSTRCAERCNLHSLIDSRFSGLAVGVGSQPILGRVHASSIQIGDTFLATSFSILEDQTIDMIFGLDMLLGHQCTIDLNRKVLVIGSTGTETQFLPEAELPRRFISNIPDDDTSSSDEEDVDLAEAIKESLRRRPDNKRGAPSTDSDKNKKLRKE</sequence>
<keyword evidence="4" id="KW-0378">Hydrolase</keyword>
<name>A0A1D2ME29_ORCCI</name>
<dbReference type="Pfam" id="PF00240">
    <property type="entry name" value="ubiquitin"/>
    <property type="match status" value="1"/>
</dbReference>
<feature type="region of interest" description="Disordered" evidence="5">
    <location>
        <begin position="354"/>
        <end position="404"/>
    </location>
</feature>
<reference evidence="7 8" key="1">
    <citation type="journal article" date="2016" name="Genome Biol. Evol.">
        <title>Gene Family Evolution Reflects Adaptation to Soil Environmental Stressors in the Genome of the Collembolan Orchesella cincta.</title>
        <authorList>
            <person name="Faddeeva-Vakhrusheva A."/>
            <person name="Derks M.F."/>
            <person name="Anvar S.Y."/>
            <person name="Agamennone V."/>
            <person name="Suring W."/>
            <person name="Smit S."/>
            <person name="van Straalen N.M."/>
            <person name="Roelofs D."/>
        </authorList>
    </citation>
    <scope>NUCLEOTIDE SEQUENCE [LARGE SCALE GENOMIC DNA]</scope>
    <source>
        <tissue evidence="7">Mixed pool</tissue>
    </source>
</reference>
<dbReference type="Gene3D" id="2.40.70.10">
    <property type="entry name" value="Acid Proteases"/>
    <property type="match status" value="1"/>
</dbReference>
<feature type="region of interest" description="Disordered" evidence="5">
    <location>
        <begin position="172"/>
        <end position="191"/>
    </location>
</feature>
<dbReference type="OrthoDB" id="1047367at2759"/>
<comment type="caution">
    <text evidence="7">The sequence shown here is derived from an EMBL/GenBank/DDBJ whole genome shotgun (WGS) entry which is preliminary data.</text>
</comment>
<keyword evidence="3" id="KW-0064">Aspartyl protease</keyword>
<dbReference type="InterPro" id="IPR057273">
    <property type="entry name" value="Ddi1/2_HDD"/>
</dbReference>
<dbReference type="EMBL" id="LJIJ01001618">
    <property type="protein sequence ID" value="ODM91260.1"/>
    <property type="molecule type" value="Genomic_DNA"/>
</dbReference>
<dbReference type="GO" id="GO:0006508">
    <property type="term" value="P:proteolysis"/>
    <property type="evidence" value="ECO:0007669"/>
    <property type="project" value="UniProtKB-KW"/>
</dbReference>
<dbReference type="CDD" id="cd05479">
    <property type="entry name" value="RP_DDI"/>
    <property type="match status" value="1"/>
</dbReference>
<dbReference type="SUPFAM" id="SSF54236">
    <property type="entry name" value="Ubiquitin-like"/>
    <property type="match status" value="1"/>
</dbReference>
<protein>
    <submittedName>
        <fullName evidence="7">Protein DDI1 2</fullName>
    </submittedName>
</protein>
<dbReference type="PROSITE" id="PS50053">
    <property type="entry name" value="UBIQUITIN_2"/>
    <property type="match status" value="1"/>
</dbReference>
<feature type="compositionally biased region" description="Acidic residues" evidence="5">
    <location>
        <begin position="358"/>
        <end position="372"/>
    </location>
</feature>
<dbReference type="PANTHER" id="PTHR15397">
    <property type="entry name" value="SODIUM-GLUCOSE COTRANSPORTER REGULATORY PROTEIN -RELATED"/>
    <property type="match status" value="1"/>
</dbReference>
<evidence type="ECO:0000259" key="6">
    <source>
        <dbReference type="PROSITE" id="PS50053"/>
    </source>
</evidence>
<dbReference type="Pfam" id="PF09668">
    <property type="entry name" value="Asp_protease"/>
    <property type="match status" value="1"/>
</dbReference>
<dbReference type="SUPFAM" id="SSF50630">
    <property type="entry name" value="Acid proteases"/>
    <property type="match status" value="1"/>
</dbReference>
<dbReference type="AlphaFoldDB" id="A0A1D2ME29"/>
<dbReference type="CDD" id="cd01796">
    <property type="entry name" value="Ubl_Ddi1_like"/>
    <property type="match status" value="1"/>
</dbReference>
<dbReference type="OMA" id="NDMEMEN"/>
<comment type="similarity">
    <text evidence="1">Belongs to the DDI1 family.</text>
</comment>
<evidence type="ECO:0000313" key="8">
    <source>
        <dbReference type="Proteomes" id="UP000094527"/>
    </source>
</evidence>
<dbReference type="PANTHER" id="PTHR15397:SF3">
    <property type="entry name" value="DNA DAMAGE INDUCIBLE 1 HOMOLOG 2"/>
    <property type="match status" value="1"/>
</dbReference>
<evidence type="ECO:0000256" key="5">
    <source>
        <dbReference type="SAM" id="MobiDB-lite"/>
    </source>
</evidence>
<dbReference type="Proteomes" id="UP000094527">
    <property type="component" value="Unassembled WGS sequence"/>
</dbReference>
<accession>A0A1D2ME29</accession>
<dbReference type="Pfam" id="PF24669">
    <property type="entry name" value="Ddi2_HDD"/>
    <property type="match status" value="1"/>
</dbReference>
<dbReference type="SMART" id="SM00213">
    <property type="entry name" value="UBQ"/>
    <property type="match status" value="1"/>
</dbReference>
<evidence type="ECO:0000256" key="1">
    <source>
        <dbReference type="ARBA" id="ARBA00009136"/>
    </source>
</evidence>
<dbReference type="InterPro" id="IPR019103">
    <property type="entry name" value="Peptidase_aspartic_DDI1-type"/>
</dbReference>
<feature type="domain" description="Ubiquitin-like" evidence="6">
    <location>
        <begin position="1"/>
        <end position="70"/>
    </location>
</feature>